<dbReference type="AlphaFoldDB" id="A0A165H315"/>
<protein>
    <submittedName>
        <fullName evidence="1">Uncharacterized protein</fullName>
    </submittedName>
</protein>
<name>A0A165H315_EXIGL</name>
<dbReference type="InParanoid" id="A0A165H315"/>
<keyword evidence="2" id="KW-1185">Reference proteome</keyword>
<reference evidence="1 2" key="1">
    <citation type="journal article" date="2016" name="Mol. Biol. Evol.">
        <title>Comparative Genomics of Early-Diverging Mushroom-Forming Fungi Provides Insights into the Origins of Lignocellulose Decay Capabilities.</title>
        <authorList>
            <person name="Nagy L.G."/>
            <person name="Riley R."/>
            <person name="Tritt A."/>
            <person name="Adam C."/>
            <person name="Daum C."/>
            <person name="Floudas D."/>
            <person name="Sun H."/>
            <person name="Yadav J.S."/>
            <person name="Pangilinan J."/>
            <person name="Larsson K.H."/>
            <person name="Matsuura K."/>
            <person name="Barry K."/>
            <person name="Labutti K."/>
            <person name="Kuo R."/>
            <person name="Ohm R.A."/>
            <person name="Bhattacharya S.S."/>
            <person name="Shirouzu T."/>
            <person name="Yoshinaga Y."/>
            <person name="Martin F.M."/>
            <person name="Grigoriev I.V."/>
            <person name="Hibbett D.S."/>
        </authorList>
    </citation>
    <scope>NUCLEOTIDE SEQUENCE [LARGE SCALE GENOMIC DNA]</scope>
    <source>
        <strain evidence="1 2">HHB12029</strain>
    </source>
</reference>
<dbReference type="EMBL" id="KV426028">
    <property type="protein sequence ID" value="KZV91383.1"/>
    <property type="molecule type" value="Genomic_DNA"/>
</dbReference>
<evidence type="ECO:0000313" key="2">
    <source>
        <dbReference type="Proteomes" id="UP000077266"/>
    </source>
</evidence>
<gene>
    <name evidence="1" type="ORF">EXIGLDRAFT_96756</name>
</gene>
<organism evidence="1 2">
    <name type="scientific">Exidia glandulosa HHB12029</name>
    <dbReference type="NCBI Taxonomy" id="1314781"/>
    <lineage>
        <taxon>Eukaryota</taxon>
        <taxon>Fungi</taxon>
        <taxon>Dikarya</taxon>
        <taxon>Basidiomycota</taxon>
        <taxon>Agaricomycotina</taxon>
        <taxon>Agaricomycetes</taxon>
        <taxon>Auriculariales</taxon>
        <taxon>Exidiaceae</taxon>
        <taxon>Exidia</taxon>
    </lineage>
</organism>
<proteinExistence type="predicted"/>
<dbReference type="Proteomes" id="UP000077266">
    <property type="component" value="Unassembled WGS sequence"/>
</dbReference>
<evidence type="ECO:0000313" key="1">
    <source>
        <dbReference type="EMBL" id="KZV91383.1"/>
    </source>
</evidence>
<dbReference type="OrthoDB" id="3310620at2759"/>
<sequence>MARRTRLEEIYYVCGTRVQLQGAEKTWNELLPNYSLRRRLVPRIQPRMTTLSPTSRPWLPTTMTSSAAALNETLLAQTLPIELFFDIVHNAAVLALPLDRTWAVSLARLSWDTYRLIRPALHFNLVITPHNVDRVARIWRDPSCRAVFNAVRRLVIPEALDPKWIDNDGKYTPFESDLLVGRFPFLEEVDAPFSIVEALAAVATFQPLRLAIRYRLYGTFHTVPNRAFLDTVTHIEGYWPSGGFSSTEWISTILAAVPLVTHVAFFFIDLQAEDRIGPDDTIEPHDSVDPRELDEVLGIVLGRERERIRCVAIRIAGERVHDWPIFTDVLRRHDASRVRVWLDEREMYTWDEADRLFIADAWAHRDIWTEAKPL</sequence>
<accession>A0A165H315</accession>